<dbReference type="EMBL" id="LR214939">
    <property type="protein sequence ID" value="VEU56167.1"/>
    <property type="molecule type" value="Genomic_DNA"/>
</dbReference>
<dbReference type="InterPro" id="IPR027417">
    <property type="entry name" value="P-loop_NTPase"/>
</dbReference>
<keyword evidence="2" id="KW-0547">Nucleotide-binding</keyword>
<dbReference type="RefSeq" id="WP_024544038.1">
    <property type="nucleotide sequence ID" value="NZ_BPLW01000001.1"/>
</dbReference>
<evidence type="ECO:0000313" key="5">
    <source>
        <dbReference type="EMBL" id="VEU56167.1"/>
    </source>
</evidence>
<dbReference type="GO" id="GO:0016887">
    <property type="term" value="F:ATP hydrolysis activity"/>
    <property type="evidence" value="ECO:0007669"/>
    <property type="project" value="InterPro"/>
</dbReference>
<evidence type="ECO:0000259" key="4">
    <source>
        <dbReference type="PROSITE" id="PS50893"/>
    </source>
</evidence>
<keyword evidence="3 5" id="KW-0067">ATP-binding</keyword>
<reference evidence="5" key="1">
    <citation type="submission" date="2019-01" db="EMBL/GenBank/DDBJ databases">
        <authorList>
            <consortium name="Pathogen Informatics"/>
        </authorList>
    </citation>
    <scope>NUCLEOTIDE SEQUENCE [LARGE SCALE GENOMIC DNA]</scope>
    <source>
        <strain evidence="5">NCTC10113</strain>
    </source>
</reference>
<dbReference type="InterPro" id="IPR003439">
    <property type="entry name" value="ABC_transporter-like_ATP-bd"/>
</dbReference>
<name>A0A448ZY37_METSV</name>
<dbReference type="GO" id="GO:0005524">
    <property type="term" value="F:ATP binding"/>
    <property type="evidence" value="ECO:0007669"/>
    <property type="project" value="UniProtKB-KW"/>
</dbReference>
<proteinExistence type="predicted"/>
<evidence type="ECO:0000256" key="1">
    <source>
        <dbReference type="ARBA" id="ARBA00022448"/>
    </source>
</evidence>
<keyword evidence="5" id="KW-0378">Hydrolase</keyword>
<geneLocation type="plasmid" evidence="5">
    <name>2</name>
</geneLocation>
<dbReference type="SUPFAM" id="SSF52540">
    <property type="entry name" value="P-loop containing nucleoside triphosphate hydrolases"/>
    <property type="match status" value="1"/>
</dbReference>
<dbReference type="Pfam" id="PF00005">
    <property type="entry name" value="ABC_tran"/>
    <property type="match status" value="1"/>
</dbReference>
<dbReference type="EC" id="3.6.3.-" evidence="5"/>
<evidence type="ECO:0000256" key="3">
    <source>
        <dbReference type="ARBA" id="ARBA00022840"/>
    </source>
</evidence>
<organism evidence="5">
    <name type="scientific">Metamycoplasma salivarium</name>
    <name type="common">Mycoplasma salivarium</name>
    <dbReference type="NCBI Taxonomy" id="2124"/>
    <lineage>
        <taxon>Bacteria</taxon>
        <taxon>Bacillati</taxon>
        <taxon>Mycoplasmatota</taxon>
        <taxon>Mycoplasmoidales</taxon>
        <taxon>Metamycoplasmataceae</taxon>
        <taxon>Metamycoplasma</taxon>
    </lineage>
</organism>
<dbReference type="PANTHER" id="PTHR42939:SF1">
    <property type="entry name" value="ABC TRANSPORTER ATP-BINDING PROTEIN ALBC-RELATED"/>
    <property type="match status" value="1"/>
</dbReference>
<evidence type="ECO:0000256" key="2">
    <source>
        <dbReference type="ARBA" id="ARBA00022741"/>
    </source>
</evidence>
<sequence>MKENNIIFELKSIYKAIRKQQIIIDASFKIYEGSLHAFVGENGAGKSTVMNICVGNDLDYSGTLYFNNQNIDDIKNRKSFLFFNTDLKFPQYLNALEYVKNFVYAFNGNEISNDVIIEKFKEYEIDHRLKNNPNSFSSGEKKKLALLFSELANPKLLFLDEPEANLDPTSRLKLYQKLYEFKSSGMAVFVSTHLINEIKGYVDMATFITHGRIAWSGKIENHEQLASLYSKYILGNKEVK</sequence>
<protein>
    <submittedName>
        <fullName evidence="5">ABC transporter ATP-binding protein</fullName>
        <ecNumber evidence="5">3.6.3.-</ecNumber>
    </submittedName>
</protein>
<dbReference type="PANTHER" id="PTHR42939">
    <property type="entry name" value="ABC TRANSPORTER ATP-BINDING PROTEIN ALBC-RELATED"/>
    <property type="match status" value="1"/>
</dbReference>
<feature type="domain" description="ABC transporter" evidence="4">
    <location>
        <begin position="8"/>
        <end position="235"/>
    </location>
</feature>
<dbReference type="InterPro" id="IPR051782">
    <property type="entry name" value="ABC_Transporter_VariousFunc"/>
</dbReference>
<accession>A0A448ZY37</accession>
<dbReference type="AlphaFoldDB" id="A0A448ZY37"/>
<gene>
    <name evidence="5" type="primary">lolD</name>
    <name evidence="5" type="ORF">NCTC10113_01055</name>
</gene>
<keyword evidence="5" id="KW-0614">Plasmid</keyword>
<dbReference type="Gene3D" id="3.40.50.300">
    <property type="entry name" value="P-loop containing nucleotide triphosphate hydrolases"/>
    <property type="match status" value="1"/>
</dbReference>
<keyword evidence="1" id="KW-0813">Transport</keyword>
<dbReference type="PROSITE" id="PS50893">
    <property type="entry name" value="ABC_TRANSPORTER_2"/>
    <property type="match status" value="1"/>
</dbReference>